<sequence length="126" mass="13727">MAKAERSFDAGAPLDFSEALARLRGDHDLLLDLIRFFLADWPTLRDSLREALAAQDRSVVERVGHSIKGLAANLDASQVVELAKSVEVTALKDPWDVLSARIDTLEQAGAMIVGRLEAYLATHSAN</sequence>
<dbReference type="GO" id="GO:0000160">
    <property type="term" value="P:phosphorelay signal transduction system"/>
    <property type="evidence" value="ECO:0007669"/>
    <property type="project" value="InterPro"/>
</dbReference>
<proteinExistence type="predicted"/>
<dbReference type="EMBL" id="CP036291">
    <property type="protein sequence ID" value="QDU88287.1"/>
    <property type="molecule type" value="Genomic_DNA"/>
</dbReference>
<keyword evidence="1" id="KW-0597">Phosphoprotein</keyword>
<dbReference type="PROSITE" id="PS50894">
    <property type="entry name" value="HPT"/>
    <property type="match status" value="1"/>
</dbReference>
<evidence type="ECO:0000256" key="1">
    <source>
        <dbReference type="PROSITE-ProRule" id="PRU00110"/>
    </source>
</evidence>
<accession>A0A518D9X2</accession>
<reference evidence="3 4" key="1">
    <citation type="submission" date="2019-02" db="EMBL/GenBank/DDBJ databases">
        <title>Deep-cultivation of Planctomycetes and their phenomic and genomic characterization uncovers novel biology.</title>
        <authorList>
            <person name="Wiegand S."/>
            <person name="Jogler M."/>
            <person name="Boedeker C."/>
            <person name="Pinto D."/>
            <person name="Vollmers J."/>
            <person name="Rivas-Marin E."/>
            <person name="Kohn T."/>
            <person name="Peeters S.H."/>
            <person name="Heuer A."/>
            <person name="Rast P."/>
            <person name="Oberbeckmann S."/>
            <person name="Bunk B."/>
            <person name="Jeske O."/>
            <person name="Meyerdierks A."/>
            <person name="Storesund J.E."/>
            <person name="Kallscheuer N."/>
            <person name="Luecker S."/>
            <person name="Lage O.M."/>
            <person name="Pohl T."/>
            <person name="Merkel B.J."/>
            <person name="Hornburger P."/>
            <person name="Mueller R.-W."/>
            <person name="Bruemmer F."/>
            <person name="Labrenz M."/>
            <person name="Spormann A.M."/>
            <person name="Op den Camp H."/>
            <person name="Overmann J."/>
            <person name="Amann R."/>
            <person name="Jetten M.S.M."/>
            <person name="Mascher T."/>
            <person name="Medema M.H."/>
            <person name="Devos D.P."/>
            <person name="Kaster A.-K."/>
            <person name="Ovreas L."/>
            <person name="Rohde M."/>
            <person name="Galperin M.Y."/>
            <person name="Jogler C."/>
        </authorList>
    </citation>
    <scope>NUCLEOTIDE SEQUENCE [LARGE SCALE GENOMIC DNA]</scope>
    <source>
        <strain evidence="3 4">Pla175</strain>
    </source>
</reference>
<gene>
    <name evidence="3" type="ORF">Pla175_16610</name>
</gene>
<dbReference type="Gene3D" id="1.20.120.160">
    <property type="entry name" value="HPT domain"/>
    <property type="match status" value="1"/>
</dbReference>
<dbReference type="Proteomes" id="UP000317429">
    <property type="component" value="Chromosome"/>
</dbReference>
<feature type="modified residue" description="Phosphohistidine" evidence="1">
    <location>
        <position position="65"/>
    </location>
</feature>
<dbReference type="KEGG" id="pnd:Pla175_16610"/>
<organism evidence="3 4">
    <name type="scientific">Pirellulimonas nuda</name>
    <dbReference type="NCBI Taxonomy" id="2528009"/>
    <lineage>
        <taxon>Bacteria</taxon>
        <taxon>Pseudomonadati</taxon>
        <taxon>Planctomycetota</taxon>
        <taxon>Planctomycetia</taxon>
        <taxon>Pirellulales</taxon>
        <taxon>Lacipirellulaceae</taxon>
        <taxon>Pirellulimonas</taxon>
    </lineage>
</organism>
<dbReference type="SMART" id="SM00073">
    <property type="entry name" value="HPT"/>
    <property type="match status" value="1"/>
</dbReference>
<name>A0A518D9X2_9BACT</name>
<dbReference type="SUPFAM" id="SSF47226">
    <property type="entry name" value="Histidine-containing phosphotransfer domain, HPT domain"/>
    <property type="match status" value="1"/>
</dbReference>
<dbReference type="InterPro" id="IPR036641">
    <property type="entry name" value="HPT_dom_sf"/>
</dbReference>
<protein>
    <submittedName>
        <fullName evidence="3">Aerobic respiration control sensor protein ArcB</fullName>
    </submittedName>
</protein>
<dbReference type="GO" id="GO:0004672">
    <property type="term" value="F:protein kinase activity"/>
    <property type="evidence" value="ECO:0007669"/>
    <property type="project" value="UniProtKB-ARBA"/>
</dbReference>
<evidence type="ECO:0000259" key="2">
    <source>
        <dbReference type="PROSITE" id="PS50894"/>
    </source>
</evidence>
<dbReference type="OrthoDB" id="290232at2"/>
<dbReference type="InterPro" id="IPR008207">
    <property type="entry name" value="Sig_transdc_His_kin_Hpt_dom"/>
</dbReference>
<evidence type="ECO:0000313" key="3">
    <source>
        <dbReference type="EMBL" id="QDU88287.1"/>
    </source>
</evidence>
<evidence type="ECO:0000313" key="4">
    <source>
        <dbReference type="Proteomes" id="UP000317429"/>
    </source>
</evidence>
<dbReference type="RefSeq" id="WP_145283051.1">
    <property type="nucleotide sequence ID" value="NZ_CP036291.1"/>
</dbReference>
<keyword evidence="4" id="KW-1185">Reference proteome</keyword>
<feature type="domain" description="HPt" evidence="2">
    <location>
        <begin position="26"/>
        <end position="119"/>
    </location>
</feature>
<dbReference type="AlphaFoldDB" id="A0A518D9X2"/>
<dbReference type="Pfam" id="PF01627">
    <property type="entry name" value="Hpt"/>
    <property type="match status" value="1"/>
</dbReference>